<feature type="region of interest" description="Disordered" evidence="1">
    <location>
        <begin position="653"/>
        <end position="678"/>
    </location>
</feature>
<evidence type="ECO:0000313" key="4">
    <source>
        <dbReference type="Proteomes" id="UP000813461"/>
    </source>
</evidence>
<dbReference type="EMBL" id="JAGMVJ010000006">
    <property type="protein sequence ID" value="KAH7090001.1"/>
    <property type="molecule type" value="Genomic_DNA"/>
</dbReference>
<dbReference type="OrthoDB" id="5347061at2759"/>
<dbReference type="Pfam" id="PF06985">
    <property type="entry name" value="HET"/>
    <property type="match status" value="1"/>
</dbReference>
<sequence>MASLTSTGANGSTITAEIILDDALDLCEPCLELTKWLFTNRYYRLFKSFVRASREATCRFCEWILEQFLHIALPDNLPAEGLLCELEARCWRSCLQGEYDLNCYAEVRIGGTLESIKLALWENEEDPDHVSPADTYADREDSLRVSEERFRIRRRPIFGLERQPAPATLVRRPPIIGADFQGVITLAQRWMDECQSHHTDCPTIVDMCLPTRVLSVSGELDAPSVKLLATDGRSGRYLALSHCWGPVDKQPLVTTSENYQEHLKGIHFDTLPKTFRDAVQFALHIGISYVWIDSLCIIQKDDDDWNKEAKRMRDVYQNAALVLSASGAKDSSEGFFITNRPRSVVQRVPKIYNGIQKGVFNIASLPPGRSFPTEGPLYRRAWALQEWYLARRVIVFMPGGISWICNGVENSMGERGQGASLFLMEKLSWLDLLREYTGKRLTYPKDRIKAIEGIVADMRLSRQDDFLSKYGVWHDELIMQLLWMFQSDKETSELDALKLPTWSWAASGGAKHWGPDSEFYGGQFQDLCERLEVTASGHIHAVGGLSSTSLTLLESSKGPTPYYEGTEDNIWTAYESNEEGYKGYRSERCWFIWDASLDTPILGIFRSDHEAVSANVRCFVALSSNQRTTEDIPSDKMVTKDLPLSDATTIDLQRSAVGEGSMPLEEPSGSSRSEETQDCKESIDGQHIAAKYDLTSDADMQASSECSPLSSKYNNVSVEELEKIWTDTQDNSLLEYFVLILEPAGKDKYKRVGMGLLYQHAYEALGVKVEEFEII</sequence>
<protein>
    <submittedName>
        <fullName evidence="3">Heterokaryon incompatibility protein-domain-containing protein</fullName>
    </submittedName>
</protein>
<keyword evidence="4" id="KW-1185">Reference proteome</keyword>
<comment type="caution">
    <text evidence="3">The sequence shown here is derived from an EMBL/GenBank/DDBJ whole genome shotgun (WGS) entry which is preliminary data.</text>
</comment>
<dbReference type="PANTHER" id="PTHR33112">
    <property type="entry name" value="DOMAIN PROTEIN, PUTATIVE-RELATED"/>
    <property type="match status" value="1"/>
</dbReference>
<proteinExistence type="predicted"/>
<accession>A0A8K0RB13</accession>
<dbReference type="Proteomes" id="UP000813461">
    <property type="component" value="Unassembled WGS sequence"/>
</dbReference>
<organism evidence="3 4">
    <name type="scientific">Paraphoma chrysanthemicola</name>
    <dbReference type="NCBI Taxonomy" id="798071"/>
    <lineage>
        <taxon>Eukaryota</taxon>
        <taxon>Fungi</taxon>
        <taxon>Dikarya</taxon>
        <taxon>Ascomycota</taxon>
        <taxon>Pezizomycotina</taxon>
        <taxon>Dothideomycetes</taxon>
        <taxon>Pleosporomycetidae</taxon>
        <taxon>Pleosporales</taxon>
        <taxon>Pleosporineae</taxon>
        <taxon>Phaeosphaeriaceae</taxon>
        <taxon>Paraphoma</taxon>
    </lineage>
</organism>
<dbReference type="AlphaFoldDB" id="A0A8K0RB13"/>
<feature type="domain" description="Heterokaryon incompatibility" evidence="2">
    <location>
        <begin position="237"/>
        <end position="386"/>
    </location>
</feature>
<evidence type="ECO:0000259" key="2">
    <source>
        <dbReference type="Pfam" id="PF06985"/>
    </source>
</evidence>
<dbReference type="InterPro" id="IPR010730">
    <property type="entry name" value="HET"/>
</dbReference>
<dbReference type="PANTHER" id="PTHR33112:SF10">
    <property type="entry name" value="TOL"/>
    <property type="match status" value="1"/>
</dbReference>
<gene>
    <name evidence="3" type="ORF">FB567DRAFT_522054</name>
</gene>
<reference evidence="3" key="1">
    <citation type="journal article" date="2021" name="Nat. Commun.">
        <title>Genetic determinants of endophytism in the Arabidopsis root mycobiome.</title>
        <authorList>
            <person name="Mesny F."/>
            <person name="Miyauchi S."/>
            <person name="Thiergart T."/>
            <person name="Pickel B."/>
            <person name="Atanasova L."/>
            <person name="Karlsson M."/>
            <person name="Huettel B."/>
            <person name="Barry K.W."/>
            <person name="Haridas S."/>
            <person name="Chen C."/>
            <person name="Bauer D."/>
            <person name="Andreopoulos W."/>
            <person name="Pangilinan J."/>
            <person name="LaButti K."/>
            <person name="Riley R."/>
            <person name="Lipzen A."/>
            <person name="Clum A."/>
            <person name="Drula E."/>
            <person name="Henrissat B."/>
            <person name="Kohler A."/>
            <person name="Grigoriev I.V."/>
            <person name="Martin F.M."/>
            <person name="Hacquard S."/>
        </authorList>
    </citation>
    <scope>NUCLEOTIDE SEQUENCE</scope>
    <source>
        <strain evidence="3">MPI-SDFR-AT-0120</strain>
    </source>
</reference>
<evidence type="ECO:0000313" key="3">
    <source>
        <dbReference type="EMBL" id="KAH7090001.1"/>
    </source>
</evidence>
<name>A0A8K0RB13_9PLEO</name>
<evidence type="ECO:0000256" key="1">
    <source>
        <dbReference type="SAM" id="MobiDB-lite"/>
    </source>
</evidence>